<keyword evidence="1" id="KW-1133">Transmembrane helix</keyword>
<dbReference type="AlphaFoldDB" id="A0A2P2PUD4"/>
<sequence length="42" mass="4733">MSLMILRHCEFFVKHGDQMNSVLGFSLAFSLTHSLSLSVFSN</sequence>
<feature type="transmembrane region" description="Helical" evidence="1">
    <location>
        <begin position="21"/>
        <end position="40"/>
    </location>
</feature>
<reference evidence="2" key="1">
    <citation type="submission" date="2018-02" db="EMBL/GenBank/DDBJ databases">
        <title>Rhizophora mucronata_Transcriptome.</title>
        <authorList>
            <person name="Meera S.P."/>
            <person name="Sreeshan A."/>
            <person name="Augustine A."/>
        </authorList>
    </citation>
    <scope>NUCLEOTIDE SEQUENCE</scope>
    <source>
        <tissue evidence="2">Leaf</tissue>
    </source>
</reference>
<evidence type="ECO:0000256" key="1">
    <source>
        <dbReference type="SAM" id="Phobius"/>
    </source>
</evidence>
<protein>
    <submittedName>
        <fullName evidence="2">Uncharacterized protein</fullName>
    </submittedName>
</protein>
<accession>A0A2P2PUD4</accession>
<evidence type="ECO:0000313" key="2">
    <source>
        <dbReference type="EMBL" id="MBX58273.1"/>
    </source>
</evidence>
<name>A0A2P2PUD4_RHIMU</name>
<organism evidence="2">
    <name type="scientific">Rhizophora mucronata</name>
    <name type="common">Asiatic mangrove</name>
    <dbReference type="NCBI Taxonomy" id="61149"/>
    <lineage>
        <taxon>Eukaryota</taxon>
        <taxon>Viridiplantae</taxon>
        <taxon>Streptophyta</taxon>
        <taxon>Embryophyta</taxon>
        <taxon>Tracheophyta</taxon>
        <taxon>Spermatophyta</taxon>
        <taxon>Magnoliopsida</taxon>
        <taxon>eudicotyledons</taxon>
        <taxon>Gunneridae</taxon>
        <taxon>Pentapetalae</taxon>
        <taxon>rosids</taxon>
        <taxon>fabids</taxon>
        <taxon>Malpighiales</taxon>
        <taxon>Rhizophoraceae</taxon>
        <taxon>Rhizophora</taxon>
    </lineage>
</organism>
<keyword evidence="1" id="KW-0472">Membrane</keyword>
<proteinExistence type="predicted"/>
<keyword evidence="1" id="KW-0812">Transmembrane</keyword>
<dbReference type="EMBL" id="GGEC01077789">
    <property type="protein sequence ID" value="MBX58273.1"/>
    <property type="molecule type" value="Transcribed_RNA"/>
</dbReference>